<protein>
    <submittedName>
        <fullName evidence="11">DNA-binding response regulator</fullName>
    </submittedName>
</protein>
<keyword evidence="5 8" id="KW-0238">DNA-binding</keyword>
<evidence type="ECO:0000256" key="4">
    <source>
        <dbReference type="ARBA" id="ARBA00023015"/>
    </source>
</evidence>
<dbReference type="AlphaFoldDB" id="A0A329M9R1"/>
<keyword evidence="3" id="KW-0902">Two-component regulatory system</keyword>
<dbReference type="EMBL" id="QMFB01000020">
    <property type="protein sequence ID" value="RAV16721.1"/>
    <property type="molecule type" value="Genomic_DNA"/>
</dbReference>
<evidence type="ECO:0000256" key="6">
    <source>
        <dbReference type="ARBA" id="ARBA00023163"/>
    </source>
</evidence>
<dbReference type="InterPro" id="IPR039420">
    <property type="entry name" value="WalR-like"/>
</dbReference>
<evidence type="ECO:0000256" key="7">
    <source>
        <dbReference type="PROSITE-ProRule" id="PRU00169"/>
    </source>
</evidence>
<dbReference type="InterPro" id="IPR016032">
    <property type="entry name" value="Sig_transdc_resp-reg_C-effctor"/>
</dbReference>
<dbReference type="RefSeq" id="WP_113034381.1">
    <property type="nucleotide sequence ID" value="NZ_QMFB01000020.1"/>
</dbReference>
<evidence type="ECO:0000256" key="3">
    <source>
        <dbReference type="ARBA" id="ARBA00023012"/>
    </source>
</evidence>
<evidence type="ECO:0000256" key="1">
    <source>
        <dbReference type="ARBA" id="ARBA00004496"/>
    </source>
</evidence>
<dbReference type="FunFam" id="3.40.50.2300:FF:000001">
    <property type="entry name" value="DNA-binding response regulator PhoB"/>
    <property type="match status" value="1"/>
</dbReference>
<dbReference type="InterPro" id="IPR001867">
    <property type="entry name" value="OmpR/PhoB-type_DNA-bd"/>
</dbReference>
<dbReference type="GO" id="GO:0005829">
    <property type="term" value="C:cytosol"/>
    <property type="evidence" value="ECO:0007669"/>
    <property type="project" value="TreeGrafter"/>
</dbReference>
<dbReference type="PROSITE" id="PS51755">
    <property type="entry name" value="OMPR_PHOB"/>
    <property type="match status" value="1"/>
</dbReference>
<accession>A0A329M9R1</accession>
<comment type="caution">
    <text evidence="11">The sequence shown here is derived from an EMBL/GenBank/DDBJ whole genome shotgun (WGS) entry which is preliminary data.</text>
</comment>
<evidence type="ECO:0000256" key="5">
    <source>
        <dbReference type="ARBA" id="ARBA00023125"/>
    </source>
</evidence>
<feature type="domain" description="OmpR/PhoB-type" evidence="10">
    <location>
        <begin position="132"/>
        <end position="233"/>
    </location>
</feature>
<dbReference type="Gene3D" id="1.10.10.10">
    <property type="entry name" value="Winged helix-like DNA-binding domain superfamily/Winged helix DNA-binding domain"/>
    <property type="match status" value="1"/>
</dbReference>
<evidence type="ECO:0000256" key="8">
    <source>
        <dbReference type="PROSITE-ProRule" id="PRU01091"/>
    </source>
</evidence>
<sequence>MAEESKTAKILIVEDEAEIRRLIVLYMLNAGFQAVTAEDGKQALELLERERPDLIVLDILLPDIDGLELCGIVRRSWDIPVIFVSCKRESEDVISGLEAEADDYVTKPFDPAVLVARVKANLRRASRRDKNDDGGEWKDERLYVNLLSFEVLIHGQPVPLLPKERQLLLLLLKHPNQVFSVEQMYERIWGWESVSDERTVMVHISNLRKKIEADPASPKYIHTVRGFGYKFQGEG</sequence>
<dbReference type="GO" id="GO:0006355">
    <property type="term" value="P:regulation of DNA-templated transcription"/>
    <property type="evidence" value="ECO:0007669"/>
    <property type="project" value="InterPro"/>
</dbReference>
<dbReference type="Gene3D" id="6.10.250.690">
    <property type="match status" value="1"/>
</dbReference>
<evidence type="ECO:0000259" key="10">
    <source>
        <dbReference type="PROSITE" id="PS51755"/>
    </source>
</evidence>
<dbReference type="GO" id="GO:0032993">
    <property type="term" value="C:protein-DNA complex"/>
    <property type="evidence" value="ECO:0007669"/>
    <property type="project" value="TreeGrafter"/>
</dbReference>
<dbReference type="PROSITE" id="PS50110">
    <property type="entry name" value="RESPONSE_REGULATORY"/>
    <property type="match status" value="1"/>
</dbReference>
<dbReference type="FunFam" id="1.10.10.10:FF:000018">
    <property type="entry name" value="DNA-binding response regulator ResD"/>
    <property type="match status" value="1"/>
</dbReference>
<organism evidence="11 12">
    <name type="scientific">Paenibacillus contaminans</name>
    <dbReference type="NCBI Taxonomy" id="450362"/>
    <lineage>
        <taxon>Bacteria</taxon>
        <taxon>Bacillati</taxon>
        <taxon>Bacillota</taxon>
        <taxon>Bacilli</taxon>
        <taxon>Bacillales</taxon>
        <taxon>Paenibacillaceae</taxon>
        <taxon>Paenibacillus</taxon>
    </lineage>
</organism>
<evidence type="ECO:0000259" key="9">
    <source>
        <dbReference type="PROSITE" id="PS50110"/>
    </source>
</evidence>
<dbReference type="SUPFAM" id="SSF52172">
    <property type="entry name" value="CheY-like"/>
    <property type="match status" value="1"/>
</dbReference>
<dbReference type="InterPro" id="IPR001789">
    <property type="entry name" value="Sig_transdc_resp-reg_receiver"/>
</dbReference>
<gene>
    <name evidence="11" type="ORF">DQG23_28210</name>
</gene>
<comment type="subcellular location">
    <subcellularLocation>
        <location evidence="1">Cytoplasm</location>
    </subcellularLocation>
</comment>
<feature type="modified residue" description="4-aspartylphosphate" evidence="7">
    <location>
        <position position="58"/>
    </location>
</feature>
<feature type="domain" description="Response regulatory" evidence="9">
    <location>
        <begin position="9"/>
        <end position="122"/>
    </location>
</feature>
<dbReference type="PANTHER" id="PTHR48111:SF40">
    <property type="entry name" value="PHOSPHATE REGULON TRANSCRIPTIONAL REGULATORY PROTEIN PHOB"/>
    <property type="match status" value="1"/>
</dbReference>
<dbReference type="GO" id="GO:0000156">
    <property type="term" value="F:phosphorelay response regulator activity"/>
    <property type="evidence" value="ECO:0007669"/>
    <property type="project" value="TreeGrafter"/>
</dbReference>
<dbReference type="Gene3D" id="3.40.50.2300">
    <property type="match status" value="1"/>
</dbReference>
<reference evidence="11 12" key="1">
    <citation type="journal article" date="2009" name="Int. J. Syst. Evol. Microbiol.">
        <title>Paenibacillus contaminans sp. nov., isolated from a contaminated laboratory plate.</title>
        <authorList>
            <person name="Chou J.H."/>
            <person name="Lee J.H."/>
            <person name="Lin M.C."/>
            <person name="Chang P.S."/>
            <person name="Arun A.B."/>
            <person name="Young C.C."/>
            <person name="Chen W.M."/>
        </authorList>
    </citation>
    <scope>NUCLEOTIDE SEQUENCE [LARGE SCALE GENOMIC DNA]</scope>
    <source>
        <strain evidence="11 12">CKOBP-6</strain>
    </source>
</reference>
<evidence type="ECO:0000313" key="12">
    <source>
        <dbReference type="Proteomes" id="UP000250369"/>
    </source>
</evidence>
<dbReference type="SMART" id="SM00448">
    <property type="entry name" value="REC"/>
    <property type="match status" value="1"/>
</dbReference>
<dbReference type="Proteomes" id="UP000250369">
    <property type="component" value="Unassembled WGS sequence"/>
</dbReference>
<dbReference type="SMART" id="SM00862">
    <property type="entry name" value="Trans_reg_C"/>
    <property type="match status" value="1"/>
</dbReference>
<evidence type="ECO:0000313" key="11">
    <source>
        <dbReference type="EMBL" id="RAV16721.1"/>
    </source>
</evidence>
<dbReference type="PANTHER" id="PTHR48111">
    <property type="entry name" value="REGULATOR OF RPOS"/>
    <property type="match status" value="1"/>
</dbReference>
<dbReference type="SUPFAM" id="SSF46894">
    <property type="entry name" value="C-terminal effector domain of the bipartite response regulators"/>
    <property type="match status" value="1"/>
</dbReference>
<dbReference type="InterPro" id="IPR036388">
    <property type="entry name" value="WH-like_DNA-bd_sf"/>
</dbReference>
<dbReference type="InterPro" id="IPR011006">
    <property type="entry name" value="CheY-like_superfamily"/>
</dbReference>
<keyword evidence="4" id="KW-0805">Transcription regulation</keyword>
<name>A0A329M9R1_9BACL</name>
<evidence type="ECO:0000256" key="2">
    <source>
        <dbReference type="ARBA" id="ARBA00022553"/>
    </source>
</evidence>
<feature type="DNA-binding region" description="OmpR/PhoB-type" evidence="8">
    <location>
        <begin position="132"/>
        <end position="233"/>
    </location>
</feature>
<dbReference type="GO" id="GO:0000976">
    <property type="term" value="F:transcription cis-regulatory region binding"/>
    <property type="evidence" value="ECO:0007669"/>
    <property type="project" value="TreeGrafter"/>
</dbReference>
<keyword evidence="2 7" id="KW-0597">Phosphoprotein</keyword>
<dbReference type="CDD" id="cd17574">
    <property type="entry name" value="REC_OmpR"/>
    <property type="match status" value="1"/>
</dbReference>
<dbReference type="OrthoDB" id="9790442at2"/>
<keyword evidence="6" id="KW-0804">Transcription</keyword>
<dbReference type="CDD" id="cd00383">
    <property type="entry name" value="trans_reg_C"/>
    <property type="match status" value="1"/>
</dbReference>
<proteinExistence type="predicted"/>
<keyword evidence="12" id="KW-1185">Reference proteome</keyword>
<dbReference type="Pfam" id="PF00486">
    <property type="entry name" value="Trans_reg_C"/>
    <property type="match status" value="1"/>
</dbReference>
<dbReference type="Pfam" id="PF00072">
    <property type="entry name" value="Response_reg"/>
    <property type="match status" value="1"/>
</dbReference>